<organism evidence="1">
    <name type="scientific">Arundo donax</name>
    <name type="common">Giant reed</name>
    <name type="synonym">Donax arundinaceus</name>
    <dbReference type="NCBI Taxonomy" id="35708"/>
    <lineage>
        <taxon>Eukaryota</taxon>
        <taxon>Viridiplantae</taxon>
        <taxon>Streptophyta</taxon>
        <taxon>Embryophyta</taxon>
        <taxon>Tracheophyta</taxon>
        <taxon>Spermatophyta</taxon>
        <taxon>Magnoliopsida</taxon>
        <taxon>Liliopsida</taxon>
        <taxon>Poales</taxon>
        <taxon>Poaceae</taxon>
        <taxon>PACMAD clade</taxon>
        <taxon>Arundinoideae</taxon>
        <taxon>Arundineae</taxon>
        <taxon>Arundo</taxon>
    </lineage>
</organism>
<accession>A0A0A9BKG9</accession>
<reference evidence="1" key="2">
    <citation type="journal article" date="2015" name="Data Brief">
        <title>Shoot transcriptome of the giant reed, Arundo donax.</title>
        <authorList>
            <person name="Barrero R.A."/>
            <person name="Guerrero F.D."/>
            <person name="Moolhuijzen P."/>
            <person name="Goolsby J.A."/>
            <person name="Tidwell J."/>
            <person name="Bellgard S.E."/>
            <person name="Bellgard M.I."/>
        </authorList>
    </citation>
    <scope>NUCLEOTIDE SEQUENCE</scope>
    <source>
        <tissue evidence="1">Shoot tissue taken approximately 20 cm above the soil surface</tissue>
    </source>
</reference>
<dbReference type="AlphaFoldDB" id="A0A0A9BKG9"/>
<name>A0A0A9BKG9_ARUDO</name>
<sequence length="40" mass="4580">MINNKQMLVCTAINYGQDITRSSSLRIDWHFLSLVTIPLS</sequence>
<evidence type="ECO:0000313" key="1">
    <source>
        <dbReference type="EMBL" id="JAD62613.1"/>
    </source>
</evidence>
<dbReference type="EMBL" id="GBRH01235282">
    <property type="protein sequence ID" value="JAD62613.1"/>
    <property type="molecule type" value="Transcribed_RNA"/>
</dbReference>
<proteinExistence type="predicted"/>
<reference evidence="1" key="1">
    <citation type="submission" date="2014-09" db="EMBL/GenBank/DDBJ databases">
        <authorList>
            <person name="Magalhaes I.L.F."/>
            <person name="Oliveira U."/>
            <person name="Santos F.R."/>
            <person name="Vidigal T.H.D.A."/>
            <person name="Brescovit A.D."/>
            <person name="Santos A.J."/>
        </authorList>
    </citation>
    <scope>NUCLEOTIDE SEQUENCE</scope>
    <source>
        <tissue evidence="1">Shoot tissue taken approximately 20 cm above the soil surface</tissue>
    </source>
</reference>
<protein>
    <submittedName>
        <fullName evidence="1">Uncharacterized protein</fullName>
    </submittedName>
</protein>